<dbReference type="Gene3D" id="1.10.40.30">
    <property type="entry name" value="Fumarase/aspartase (C-terminal domain)"/>
    <property type="match status" value="1"/>
</dbReference>
<proteinExistence type="predicted"/>
<dbReference type="PANTHER" id="PTHR42696">
    <property type="entry name" value="ASPARTATE AMMONIA-LYASE"/>
    <property type="match status" value="1"/>
</dbReference>
<dbReference type="Pfam" id="PF00206">
    <property type="entry name" value="Lyase_1"/>
    <property type="match status" value="1"/>
</dbReference>
<dbReference type="NCBIfam" id="NF008909">
    <property type="entry name" value="PRK12273.1"/>
    <property type="match status" value="1"/>
</dbReference>
<evidence type="ECO:0000256" key="1">
    <source>
        <dbReference type="ARBA" id="ARBA00023239"/>
    </source>
</evidence>
<dbReference type="InterPro" id="IPR018951">
    <property type="entry name" value="Fumarase_C_C"/>
</dbReference>
<accession>A0A1B7LZV8</accession>
<dbReference type="InterPro" id="IPR022761">
    <property type="entry name" value="Fumarate_lyase_N"/>
</dbReference>
<comment type="caution">
    <text evidence="4">The sequence shown here is derived from an EMBL/GenBank/DDBJ whole genome shotgun (WGS) entry which is preliminary data.</text>
</comment>
<feature type="domain" description="Fumarate lyase N-terminal" evidence="2">
    <location>
        <begin position="16"/>
        <end position="348"/>
    </location>
</feature>
<evidence type="ECO:0000313" key="4">
    <source>
        <dbReference type="EMBL" id="OAV61197.1"/>
    </source>
</evidence>
<dbReference type="GO" id="GO:0006099">
    <property type="term" value="P:tricarboxylic acid cycle"/>
    <property type="evidence" value="ECO:0007669"/>
    <property type="project" value="InterPro"/>
</dbReference>
<evidence type="ECO:0000259" key="3">
    <source>
        <dbReference type="Pfam" id="PF10415"/>
    </source>
</evidence>
<dbReference type="InterPro" id="IPR008948">
    <property type="entry name" value="L-Aspartase-like"/>
</dbReference>
<organism evidence="4 5">
    <name type="scientific">Enteractinococcus helveticum</name>
    <dbReference type="NCBI Taxonomy" id="1837282"/>
    <lineage>
        <taxon>Bacteria</taxon>
        <taxon>Bacillati</taxon>
        <taxon>Actinomycetota</taxon>
        <taxon>Actinomycetes</taxon>
        <taxon>Micrococcales</taxon>
        <taxon>Micrococcaceae</taxon>
    </lineage>
</organism>
<dbReference type="InterPro" id="IPR051546">
    <property type="entry name" value="Aspartate_Ammonia-Lyase"/>
</dbReference>
<evidence type="ECO:0000259" key="2">
    <source>
        <dbReference type="Pfam" id="PF00206"/>
    </source>
</evidence>
<dbReference type="GO" id="GO:0006531">
    <property type="term" value="P:aspartate metabolic process"/>
    <property type="evidence" value="ECO:0007669"/>
    <property type="project" value="TreeGrafter"/>
</dbReference>
<dbReference type="GO" id="GO:0005829">
    <property type="term" value="C:cytosol"/>
    <property type="evidence" value="ECO:0007669"/>
    <property type="project" value="TreeGrafter"/>
</dbReference>
<dbReference type="InterPro" id="IPR000362">
    <property type="entry name" value="Fumarate_lyase_fam"/>
</dbReference>
<dbReference type="GO" id="GO:0008797">
    <property type="term" value="F:aspartate ammonia-lyase activity"/>
    <property type="evidence" value="ECO:0007669"/>
    <property type="project" value="TreeGrafter"/>
</dbReference>
<dbReference type="RefSeq" id="WP_043057756.1">
    <property type="nucleotide sequence ID" value="NZ_LXEY01000017.1"/>
</dbReference>
<dbReference type="PRINTS" id="PR00149">
    <property type="entry name" value="FUMRATELYASE"/>
</dbReference>
<dbReference type="InterPro" id="IPR024083">
    <property type="entry name" value="Fumarase/histidase_N"/>
</dbReference>
<protein>
    <submittedName>
        <fullName evidence="4">Aspartate ammonia-lyase</fullName>
    </submittedName>
</protein>
<gene>
    <name evidence="4" type="primary">aspA</name>
    <name evidence="4" type="ORF">A6F49_09495</name>
</gene>
<keyword evidence="5" id="KW-1185">Reference proteome</keyword>
<dbReference type="FunFam" id="1.20.200.10:FF:000001">
    <property type="entry name" value="Fumarate hydratase, mitochondrial"/>
    <property type="match status" value="1"/>
</dbReference>
<dbReference type="EMBL" id="LXEY01000017">
    <property type="protein sequence ID" value="OAV61197.1"/>
    <property type="molecule type" value="Genomic_DNA"/>
</dbReference>
<dbReference type="PRINTS" id="PR00145">
    <property type="entry name" value="ARGSUCLYASE"/>
</dbReference>
<dbReference type="Gene3D" id="1.20.200.10">
    <property type="entry name" value="Fumarase/aspartase (Central domain)"/>
    <property type="match status" value="1"/>
</dbReference>
<feature type="domain" description="Fumarase C C-terminal" evidence="3">
    <location>
        <begin position="414"/>
        <end position="461"/>
    </location>
</feature>
<dbReference type="PANTHER" id="PTHR42696:SF2">
    <property type="entry name" value="ASPARTATE AMMONIA-LYASE"/>
    <property type="match status" value="1"/>
</dbReference>
<dbReference type="STRING" id="1837282.A6F49_09495"/>
<sequence>MTEVQTQIRTESDLIGAVELPADVYYGVNTVRAAENFQLSSTRVEQFPELIEALAIIKHAAAAANRDVGALDETIASAIIAAAKDVAVGQLHDQFILDMIQGGAGTSTNMNANEVIANRGLEHMGLAKGDYDALHPLNHVNMGQSTNDVYPTALKLALHKMTGTLLESLEGLKNALRAKAKEFHTTVKMGRTQMQIAVPMTLGQEFAAWAVMLERAETGLKRVRFDLLELNLGGTAIGTGINANPGYRERAIEYLREITGLTNISSAPDLIAATADTQIFVDLSGALKRVGLIMSKIANDLRLLSSGPSGGFGEINLPARQAGSSIMPGKVNPVIAEAVNQVAYQVAGHDAAISMAVEAGQLELNPFEPIMARGLFDSIGILSNAATMFADKCIVGITANEQLMRDVVEGSAGLATVFSPVVGYKAATALAVEATKTGAKVTDLAVEKGLLTSAQVEELINEALAV</sequence>
<dbReference type="SUPFAM" id="SSF48557">
    <property type="entry name" value="L-aspartase-like"/>
    <property type="match status" value="1"/>
</dbReference>
<dbReference type="Proteomes" id="UP000078292">
    <property type="component" value="Unassembled WGS sequence"/>
</dbReference>
<keyword evidence="1 4" id="KW-0456">Lyase</keyword>
<name>A0A1B7LZV8_9MICC</name>
<dbReference type="PROSITE" id="PS00163">
    <property type="entry name" value="FUMARATE_LYASES"/>
    <property type="match status" value="1"/>
</dbReference>
<dbReference type="InterPro" id="IPR020557">
    <property type="entry name" value="Fumarate_lyase_CS"/>
</dbReference>
<evidence type="ECO:0000313" key="5">
    <source>
        <dbReference type="Proteomes" id="UP000078292"/>
    </source>
</evidence>
<dbReference type="OrthoDB" id="9802809at2"/>
<dbReference type="Gene3D" id="1.10.275.10">
    <property type="entry name" value="Fumarase/aspartase (N-terminal domain)"/>
    <property type="match status" value="1"/>
</dbReference>
<dbReference type="Pfam" id="PF10415">
    <property type="entry name" value="FumaraseC_C"/>
    <property type="match status" value="1"/>
</dbReference>
<dbReference type="FunFam" id="1.10.275.10:FF:000001">
    <property type="entry name" value="Fumarate hydratase, mitochondrial"/>
    <property type="match status" value="1"/>
</dbReference>
<dbReference type="AlphaFoldDB" id="A0A1B7LZV8"/>
<reference evidence="4 5" key="1">
    <citation type="submission" date="2016-04" db="EMBL/GenBank/DDBJ databases">
        <title>First whole genome shotgun sequence of the bacterium Enteractinococcus sp. strain UASWS1574.</title>
        <authorList>
            <person name="Crovadore J."/>
            <person name="Chablais R."/>
            <person name="Lefort F."/>
        </authorList>
    </citation>
    <scope>NUCLEOTIDE SEQUENCE [LARGE SCALE GENOMIC DNA]</scope>
    <source>
        <strain evidence="4 5">UASWS1574</strain>
    </source>
</reference>